<accession>A0A1E3X9H7</accession>
<dbReference type="AlphaFoldDB" id="A0A1E3X9H7"/>
<dbReference type="EMBL" id="MAYW01000069">
    <property type="protein sequence ID" value="ODS32277.1"/>
    <property type="molecule type" value="Genomic_DNA"/>
</dbReference>
<comment type="caution">
    <text evidence="1">The sequence shown here is derived from an EMBL/GenBank/DDBJ whole genome shotgun (WGS) entry which is preliminary data.</text>
</comment>
<evidence type="ECO:0000313" key="1">
    <source>
        <dbReference type="EMBL" id="ODS32277.1"/>
    </source>
</evidence>
<protein>
    <recommendedName>
        <fullName evidence="3">HEAT repeat protein</fullName>
    </recommendedName>
</protein>
<gene>
    <name evidence="1" type="ORF">SCARUB_02579</name>
</gene>
<proteinExistence type="predicted"/>
<name>A0A1E3X9H7_9BACT</name>
<evidence type="ECO:0008006" key="3">
    <source>
        <dbReference type="Google" id="ProtNLM"/>
    </source>
</evidence>
<dbReference type="Proteomes" id="UP000094056">
    <property type="component" value="Unassembled WGS sequence"/>
</dbReference>
<organism evidence="1 2">
    <name type="scientific">Candidatus Scalindua rubra</name>
    <dbReference type="NCBI Taxonomy" id="1872076"/>
    <lineage>
        <taxon>Bacteria</taxon>
        <taxon>Pseudomonadati</taxon>
        <taxon>Planctomycetota</taxon>
        <taxon>Candidatus Brocadiia</taxon>
        <taxon>Candidatus Brocadiales</taxon>
        <taxon>Candidatus Scalinduaceae</taxon>
        <taxon>Candidatus Scalindua</taxon>
    </lineage>
</organism>
<reference evidence="1 2" key="1">
    <citation type="submission" date="2016-07" db="EMBL/GenBank/DDBJ databases">
        <title>Draft genome of Scalindua rubra, obtained from a brine-seawater interface in the Red Sea, sheds light on salt adaptation in anammox bacteria.</title>
        <authorList>
            <person name="Speth D.R."/>
            <person name="Lagkouvardos I."/>
            <person name="Wang Y."/>
            <person name="Qian P.-Y."/>
            <person name="Dutilh B.E."/>
            <person name="Jetten M.S."/>
        </authorList>
    </citation>
    <scope>NUCLEOTIDE SEQUENCE [LARGE SCALE GENOMIC DNA]</scope>
    <source>
        <strain evidence="1">BSI-1</strain>
    </source>
</reference>
<sequence length="73" mass="8185">MGKAEGEAISALWHVIYNDKCTYSKEQRIEAIRSLGAYLSNEEATGHLHSVIHDANKYPDDLRMAAIQVLGKR</sequence>
<evidence type="ECO:0000313" key="2">
    <source>
        <dbReference type="Proteomes" id="UP000094056"/>
    </source>
</evidence>